<sequence length="144" mass="17274">MYDICTIKLINFILEYNIKNVISNNDKAIYKIITILIKLKKLIKCIIVEGNQLIIIENNKNYKIICPHEYILDFLAAKCYSPVFYESLITYVKKNFNNRYKFILRNVIKIYNIKNKYYKKKIYNNFEKLNLLLSKDIIETIVIT</sequence>
<evidence type="ECO:0000313" key="2">
    <source>
        <dbReference type="Proteomes" id="UP000000872"/>
    </source>
</evidence>
<protein>
    <submittedName>
        <fullName evidence="1">AMV123</fullName>
    </submittedName>
</protein>
<name>Q9EMS6_AMEPV</name>
<accession>Q9EMS6</accession>
<dbReference type="RefSeq" id="NP_064905.1">
    <property type="nucleotide sequence ID" value="NC_002520.1"/>
</dbReference>
<gene>
    <name evidence="1" type="primary">AMV123</name>
</gene>
<proteinExistence type="predicted"/>
<reference evidence="1 2" key="1">
    <citation type="journal article" date="2000" name="Virology">
        <title>Complete genomic sequence of the Amsacta moorei entomopoxvirus: analysis and comparison with other poxviruses.</title>
        <authorList>
            <person name="Bawden A.L."/>
            <person name="Glassberg K.J."/>
            <person name="Diggans J."/>
            <person name="Shaw R."/>
            <person name="Farmerie W."/>
            <person name="Moyer R.W."/>
        </authorList>
    </citation>
    <scope>NUCLEOTIDE SEQUENCE [LARGE SCALE GENOMIC DNA]</scope>
</reference>
<organism evidence="1 2">
    <name type="scientific">Amsacta moorei entomopoxvirus</name>
    <name type="common">AmEPV</name>
    <dbReference type="NCBI Taxonomy" id="28321"/>
    <lineage>
        <taxon>Viruses</taxon>
        <taxon>Varidnaviria</taxon>
        <taxon>Bamfordvirae</taxon>
        <taxon>Nucleocytoviricota</taxon>
        <taxon>Pokkesviricetes</taxon>
        <taxon>Chitovirales</taxon>
        <taxon>Poxviridae</taxon>
        <taxon>Entomopoxvirinae</taxon>
        <taxon>Betaentomopoxvirus</taxon>
    </lineage>
</organism>
<keyword evidence="2" id="KW-1185">Reference proteome</keyword>
<evidence type="ECO:0000313" key="1">
    <source>
        <dbReference type="EMBL" id="AAG02829.1"/>
    </source>
</evidence>
<dbReference type="GeneID" id="1494713"/>
<organismHost>
    <name type="scientific">Amsacta</name>
    <dbReference type="NCBI Taxonomy" id="340055"/>
</organismHost>
<dbReference type="EMBL" id="AF250284">
    <property type="protein sequence ID" value="AAG02829.1"/>
    <property type="molecule type" value="Genomic_DNA"/>
</dbReference>
<dbReference type="Proteomes" id="UP000000872">
    <property type="component" value="Segment"/>
</dbReference>
<dbReference type="KEGG" id="vg:1494713"/>